<evidence type="ECO:0000313" key="3">
    <source>
        <dbReference type="EMBL" id="JAT55364.1"/>
    </source>
</evidence>
<feature type="chain" id="PRO_5008900315" evidence="2">
    <location>
        <begin position="30"/>
        <end position="258"/>
    </location>
</feature>
<dbReference type="InterPro" id="IPR040290">
    <property type="entry name" value="Prot_E6-like"/>
</dbReference>
<evidence type="ECO:0000256" key="1">
    <source>
        <dbReference type="SAM" id="MobiDB-lite"/>
    </source>
</evidence>
<dbReference type="AlphaFoldDB" id="A0A1D1YL46"/>
<protein>
    <submittedName>
        <fullName evidence="3">Protein E6</fullName>
    </submittedName>
</protein>
<feature type="signal peptide" evidence="2">
    <location>
        <begin position="1"/>
        <end position="29"/>
    </location>
</feature>
<dbReference type="PANTHER" id="PTHR35274:SF2">
    <property type="entry name" value="E6-LIKE PROTEIN"/>
    <property type="match status" value="1"/>
</dbReference>
<sequence length="258" mass="28395">MASFAVAGHFSPSLCLLLLLACSSLHAQARESQFFSKPTRYDTPKETTLVKEEQLPAVKKEEPVQYTPDTGSNGYGLYGRGPEKLPPSAATFNENFNSENLPSSEFPNDQFNSVSTYDSKEYNTGNKNYGNTASFPESELNSGSYNKYTTKEPNTKYPTYASGRQQYGMSDTRFMENGRYFFDLNAEESYRNGEYNPAGGNPRAYGSFGVAAAGETFANGGYGYGNSNKGSGYEESFPTGGFQNNRESTQGNQEEYVP</sequence>
<organism evidence="3">
    <name type="scientific">Anthurium amnicola</name>
    <dbReference type="NCBI Taxonomy" id="1678845"/>
    <lineage>
        <taxon>Eukaryota</taxon>
        <taxon>Viridiplantae</taxon>
        <taxon>Streptophyta</taxon>
        <taxon>Embryophyta</taxon>
        <taxon>Tracheophyta</taxon>
        <taxon>Spermatophyta</taxon>
        <taxon>Magnoliopsida</taxon>
        <taxon>Liliopsida</taxon>
        <taxon>Araceae</taxon>
        <taxon>Pothoideae</taxon>
        <taxon>Potheae</taxon>
        <taxon>Anthurium</taxon>
    </lineage>
</organism>
<feature type="compositionally biased region" description="Polar residues" evidence="1">
    <location>
        <begin position="241"/>
        <end position="258"/>
    </location>
</feature>
<dbReference type="EMBL" id="GDJX01012572">
    <property type="protein sequence ID" value="JAT55364.1"/>
    <property type="molecule type" value="Transcribed_RNA"/>
</dbReference>
<reference evidence="3" key="1">
    <citation type="submission" date="2015-07" db="EMBL/GenBank/DDBJ databases">
        <title>Transcriptome Assembly of Anthurium amnicola.</title>
        <authorList>
            <person name="Suzuki J."/>
        </authorList>
    </citation>
    <scope>NUCLEOTIDE SEQUENCE</scope>
</reference>
<accession>A0A1D1YL46</accession>
<keyword evidence="2" id="KW-0732">Signal</keyword>
<feature type="compositionally biased region" description="Polar residues" evidence="1">
    <location>
        <begin position="94"/>
        <end position="148"/>
    </location>
</feature>
<feature type="region of interest" description="Disordered" evidence="1">
    <location>
        <begin position="223"/>
        <end position="258"/>
    </location>
</feature>
<gene>
    <name evidence="3" type="primary">E6_1</name>
    <name evidence="3" type="ORF">g.36701</name>
</gene>
<name>A0A1D1YL46_9ARAE</name>
<dbReference type="PANTHER" id="PTHR35274">
    <property type="entry name" value="E6-LIKE PROTEIN"/>
    <property type="match status" value="1"/>
</dbReference>
<proteinExistence type="predicted"/>
<feature type="region of interest" description="Disordered" evidence="1">
    <location>
        <begin position="94"/>
        <end position="151"/>
    </location>
</feature>
<evidence type="ECO:0000256" key="2">
    <source>
        <dbReference type="SAM" id="SignalP"/>
    </source>
</evidence>